<dbReference type="PaxDb" id="6945-B7PZY5"/>
<dbReference type="VEuPathDB" id="VectorBase:ISCI020137"/>
<keyword evidence="1" id="KW-0812">Transmembrane</keyword>
<dbReference type="InParanoid" id="B7PZY5"/>
<dbReference type="PROSITE" id="PS51885">
    <property type="entry name" value="NEPRILYSIN"/>
    <property type="match status" value="1"/>
</dbReference>
<dbReference type="EMBL" id="ABJB010272762">
    <property type="status" value="NOT_ANNOTATED_CDS"/>
    <property type="molecule type" value="Genomic_DNA"/>
</dbReference>
<evidence type="ECO:0000313" key="4">
    <source>
        <dbReference type="Proteomes" id="UP000001555"/>
    </source>
</evidence>
<feature type="transmembrane region" description="Helical" evidence="1">
    <location>
        <begin position="34"/>
        <end position="57"/>
    </location>
</feature>
<dbReference type="EnsemblMetazoa" id="ISCW020137-RA">
    <property type="protein sequence ID" value="ISCW020137-PA"/>
    <property type="gene ID" value="ISCW020137"/>
</dbReference>
<sequence length="279" mass="31604">MADATAKINTSRRSRLDQFTQAANLWFLKRCDTLLNIGIVCVVVLVVVDGFLLYGYLHPKKRATKAVQTKRPPEPPVPIDDGVHQLLEQLQVKDKPAEKRLCETPGCLWLQDYLEASRRSVEPCDNFYEHVCGKRSRPLLLDSQRRLESAVATSLLETIENEPQPNASLFLERCLHRETVSEMTRHKRETVQVVTSVLGDAVKDLQTALRRQALWARQALALRVGRWMSGVSVAEGQLNDTAARESLRRLKEVGVAAMASSSEREQLDQSIFSWQWCLV</sequence>
<dbReference type="VEuPathDB" id="VectorBase:ISCW020137"/>
<dbReference type="EMBL" id="DS828755">
    <property type="protein sequence ID" value="EEC12157.1"/>
    <property type="molecule type" value="Genomic_DNA"/>
</dbReference>
<organism>
    <name type="scientific">Ixodes scapularis</name>
    <name type="common">Black-legged tick</name>
    <name type="synonym">Deer tick</name>
    <dbReference type="NCBI Taxonomy" id="6945"/>
    <lineage>
        <taxon>Eukaryota</taxon>
        <taxon>Metazoa</taxon>
        <taxon>Ecdysozoa</taxon>
        <taxon>Arthropoda</taxon>
        <taxon>Chelicerata</taxon>
        <taxon>Arachnida</taxon>
        <taxon>Acari</taxon>
        <taxon>Parasitiformes</taxon>
        <taxon>Ixodida</taxon>
        <taxon>Ixodoidea</taxon>
        <taxon>Ixodidae</taxon>
        <taxon>Ixodinae</taxon>
        <taxon>Ixodes</taxon>
    </lineage>
</organism>
<evidence type="ECO:0008006" key="5">
    <source>
        <dbReference type="Google" id="ProtNLM"/>
    </source>
</evidence>
<dbReference type="GO" id="GO:0006508">
    <property type="term" value="P:proteolysis"/>
    <property type="evidence" value="ECO:0007669"/>
    <property type="project" value="InterPro"/>
</dbReference>
<evidence type="ECO:0000313" key="3">
    <source>
        <dbReference type="EnsemblMetazoa" id="ISCW020137-PA"/>
    </source>
</evidence>
<dbReference type="GO" id="GO:0004222">
    <property type="term" value="F:metalloendopeptidase activity"/>
    <property type="evidence" value="ECO:0007669"/>
    <property type="project" value="InterPro"/>
</dbReference>
<accession>B7PZY5</accession>
<keyword evidence="1" id="KW-0472">Membrane</keyword>
<dbReference type="SUPFAM" id="SSF55486">
    <property type="entry name" value="Metalloproteases ('zincins'), catalytic domain"/>
    <property type="match status" value="1"/>
</dbReference>
<reference evidence="3" key="2">
    <citation type="submission" date="2020-05" db="UniProtKB">
        <authorList>
            <consortium name="EnsemblMetazoa"/>
        </authorList>
    </citation>
    <scope>IDENTIFICATION</scope>
    <source>
        <strain evidence="3">wikel</strain>
    </source>
</reference>
<dbReference type="EMBL" id="ABJB010123987">
    <property type="status" value="NOT_ANNOTATED_CDS"/>
    <property type="molecule type" value="Genomic_DNA"/>
</dbReference>
<gene>
    <name evidence="2" type="ORF">IscW_ISCW020137</name>
</gene>
<protein>
    <recommendedName>
        <fullName evidence="5">Peptidase M13 N-terminal domain-containing protein</fullName>
    </recommendedName>
</protein>
<name>B7PZY5_IXOSC</name>
<proteinExistence type="predicted"/>
<keyword evidence="1" id="KW-1133">Transmembrane helix</keyword>
<dbReference type="HOGENOM" id="CLU_998471_0_0_1"/>
<reference evidence="2 4" key="1">
    <citation type="submission" date="2008-03" db="EMBL/GenBank/DDBJ databases">
        <title>Annotation of Ixodes scapularis.</title>
        <authorList>
            <consortium name="Ixodes scapularis Genome Project Consortium"/>
            <person name="Caler E."/>
            <person name="Hannick L.I."/>
            <person name="Bidwell S."/>
            <person name="Joardar V."/>
            <person name="Thiagarajan M."/>
            <person name="Amedeo P."/>
            <person name="Galinsky K.J."/>
            <person name="Schobel S."/>
            <person name="Inman J."/>
            <person name="Hostetler J."/>
            <person name="Miller J."/>
            <person name="Hammond M."/>
            <person name="Megy K."/>
            <person name="Lawson D."/>
            <person name="Kodira C."/>
            <person name="Sutton G."/>
            <person name="Meyer J."/>
            <person name="Hill C.A."/>
            <person name="Birren B."/>
            <person name="Nene V."/>
            <person name="Collins F."/>
            <person name="Alarcon-Chaidez F."/>
            <person name="Wikel S."/>
            <person name="Strausberg R."/>
        </authorList>
    </citation>
    <scope>NUCLEOTIDE SEQUENCE [LARGE SCALE GENOMIC DNA]</scope>
    <source>
        <strain evidence="4">Wikel</strain>
        <strain evidence="2">Wikel colony</strain>
    </source>
</reference>
<dbReference type="EMBL" id="ABJB010389685">
    <property type="status" value="NOT_ANNOTATED_CDS"/>
    <property type="molecule type" value="Genomic_DNA"/>
</dbReference>
<evidence type="ECO:0000256" key="1">
    <source>
        <dbReference type="SAM" id="Phobius"/>
    </source>
</evidence>
<dbReference type="Proteomes" id="UP000001555">
    <property type="component" value="Unassembled WGS sequence"/>
</dbReference>
<dbReference type="InterPro" id="IPR000718">
    <property type="entry name" value="Peptidase_M13"/>
</dbReference>
<dbReference type="AlphaFoldDB" id="B7PZY5"/>
<keyword evidence="4" id="KW-1185">Reference proteome</keyword>
<evidence type="ECO:0000313" key="2">
    <source>
        <dbReference type="EMBL" id="EEC12157.1"/>
    </source>
</evidence>